<dbReference type="CDD" id="cd00093">
    <property type="entry name" value="HTH_XRE"/>
    <property type="match status" value="1"/>
</dbReference>
<name>A0AB35HPX9_TETHA</name>
<proteinExistence type="predicted"/>
<dbReference type="InterPro" id="IPR001387">
    <property type="entry name" value="Cro/C1-type_HTH"/>
</dbReference>
<dbReference type="AlphaFoldDB" id="A0AB35HPX9"/>
<reference evidence="2" key="1">
    <citation type="submission" date="2020-06" db="EMBL/GenBank/DDBJ databases">
        <authorList>
            <person name="Link T."/>
            <person name="Ehrmann M."/>
        </authorList>
    </citation>
    <scope>NUCLEOTIDE SEQUENCE</scope>
    <source>
        <strain evidence="2">TMW 2.2257</strain>
    </source>
</reference>
<evidence type="ECO:0000313" key="2">
    <source>
        <dbReference type="EMBL" id="MCO8298211.1"/>
    </source>
</evidence>
<accession>A0AB35HPX9</accession>
<dbReference type="SUPFAM" id="SSF47413">
    <property type="entry name" value="lambda repressor-like DNA-binding domains"/>
    <property type="match status" value="1"/>
</dbReference>
<evidence type="ECO:0000313" key="3">
    <source>
        <dbReference type="Proteomes" id="UP001057280"/>
    </source>
</evidence>
<organism evidence="2 3">
    <name type="scientific">Tetragenococcus halophilus</name>
    <name type="common">Pediococcus halophilus</name>
    <dbReference type="NCBI Taxonomy" id="51669"/>
    <lineage>
        <taxon>Bacteria</taxon>
        <taxon>Bacillati</taxon>
        <taxon>Bacillota</taxon>
        <taxon>Bacilli</taxon>
        <taxon>Lactobacillales</taxon>
        <taxon>Enterococcaceae</taxon>
        <taxon>Tetragenococcus</taxon>
    </lineage>
</organism>
<dbReference type="Pfam" id="PF01381">
    <property type="entry name" value="HTH_3"/>
    <property type="match status" value="1"/>
</dbReference>
<dbReference type="InterPro" id="IPR011990">
    <property type="entry name" value="TPR-like_helical_dom_sf"/>
</dbReference>
<dbReference type="Proteomes" id="UP001057280">
    <property type="component" value="Unassembled WGS sequence"/>
</dbReference>
<dbReference type="Gene3D" id="1.25.40.10">
    <property type="entry name" value="Tetratricopeptide repeat domain"/>
    <property type="match status" value="1"/>
</dbReference>
<sequence>MVTQIFNMLHKCNIVFLLSFALIRHYYESSIIFIFKRIEVIKENSMEKVGVTIRKIRKIKGISQKQAYSGIVSRSFATRFERGENDIQSGKLFEILNNLAVTPNEFQFINNNYKRPLMDALLAEIYEMYDNHSFSELSHWIKKHKESNSAEEKYAVAYAEILMFTFDHSIMPVTDNTYVLFVHLLEEKTWTLQEIKMVKIILPLVVKNTDVPFSIENLTRKFEKNCGNYLIENGDPFRVLNELISFYSIVFQIYLNIRSYKLAKEFKAKFLKINEHQLDLEGKITLKFWLAIYELYFGDFESGEKMIHQLENIQRLLSDKGKLNIKTIFDIRRKDAINYRKNIAMIDN</sequence>
<reference evidence="2" key="2">
    <citation type="journal article" date="2021" name="BMC Microbiol.">
        <title>The diversity among the species Tetragenococcus halophilus including new isolates from a lupine seed fermentation.</title>
        <authorList>
            <person name="Link T."/>
            <person name="Vogel R.F."/>
            <person name="Ehrmann M.A."/>
        </authorList>
    </citation>
    <scope>NUCLEOTIDE SEQUENCE</scope>
    <source>
        <strain evidence="2">TMW 2.2257</strain>
    </source>
</reference>
<protein>
    <submittedName>
        <fullName evidence="2">Helix-turn-helix transcriptional regulator</fullName>
    </submittedName>
</protein>
<dbReference type="GO" id="GO:0003677">
    <property type="term" value="F:DNA binding"/>
    <property type="evidence" value="ECO:0007669"/>
    <property type="project" value="InterPro"/>
</dbReference>
<dbReference type="SMART" id="SM00530">
    <property type="entry name" value="HTH_XRE"/>
    <property type="match status" value="1"/>
</dbReference>
<gene>
    <name evidence="2" type="ORF">HXW75_06950</name>
</gene>
<dbReference type="PROSITE" id="PS50943">
    <property type="entry name" value="HTH_CROC1"/>
    <property type="match status" value="1"/>
</dbReference>
<dbReference type="PANTHER" id="PTHR37038">
    <property type="entry name" value="TRANSCRIPTIONAL REGULATOR-RELATED"/>
    <property type="match status" value="1"/>
</dbReference>
<feature type="domain" description="HTH cro/C1-type" evidence="1">
    <location>
        <begin position="53"/>
        <end position="106"/>
    </location>
</feature>
<dbReference type="RefSeq" id="WP_128973737.1">
    <property type="nucleotide sequence ID" value="NZ_BTPZ01000121.1"/>
</dbReference>
<evidence type="ECO:0000259" key="1">
    <source>
        <dbReference type="PROSITE" id="PS50943"/>
    </source>
</evidence>
<comment type="caution">
    <text evidence="2">The sequence shown here is derived from an EMBL/GenBank/DDBJ whole genome shotgun (WGS) entry which is preliminary data.</text>
</comment>
<dbReference type="EMBL" id="JACACB010000017">
    <property type="protein sequence ID" value="MCO8298211.1"/>
    <property type="molecule type" value="Genomic_DNA"/>
</dbReference>
<dbReference type="InterPro" id="IPR010982">
    <property type="entry name" value="Lambda_DNA-bd_dom_sf"/>
</dbReference>
<dbReference type="InterPro" id="IPR053163">
    <property type="entry name" value="HTH-type_regulator_Rgg"/>
</dbReference>